<sequence>MSTLRDSGIGSVRSMATIHRSRSDSSPESGLSGRNEPGLHHIQRSRYNPSFYETISRILRIREQYKQEGMVFVKAQQMIPILLGLGASHEDVAKLGSVSDDLKSDPTLPFRKTQNSRFCLDFDTSSIRRLERQLFTLYEDEDFKRHDSGKARLFDEVQNNLQLNTAFQALLVFKGMIINGMEIALRRNLNYNLNQWVCTLFNIRTCTTPNLLGEPALEGVHSDGVDHTMTTFLGASNMTGNSGTTYIHSMDEVTGIQLHETSPHKILACARHSELLDTMLIVDHERKHSLSAVYAEDKNLEATRDILVFFTRRPYQDTHPAASMDSLTPHATLPMEVPLIDLGRI</sequence>
<name>A0ACC1NYT2_9HYPO</name>
<keyword evidence="2" id="KW-1185">Reference proteome</keyword>
<accession>A0ACC1NYT2</accession>
<organism evidence="1 2">
    <name type="scientific">Zarea fungicola</name>
    <dbReference type="NCBI Taxonomy" id="93591"/>
    <lineage>
        <taxon>Eukaryota</taxon>
        <taxon>Fungi</taxon>
        <taxon>Dikarya</taxon>
        <taxon>Ascomycota</taxon>
        <taxon>Pezizomycotina</taxon>
        <taxon>Sordariomycetes</taxon>
        <taxon>Hypocreomycetidae</taxon>
        <taxon>Hypocreales</taxon>
        <taxon>Cordycipitaceae</taxon>
        <taxon>Zarea</taxon>
    </lineage>
</organism>
<evidence type="ECO:0000313" key="2">
    <source>
        <dbReference type="Proteomes" id="UP001143910"/>
    </source>
</evidence>
<gene>
    <name evidence="1" type="ORF">NQ176_g668</name>
</gene>
<comment type="caution">
    <text evidence="1">The sequence shown here is derived from an EMBL/GenBank/DDBJ whole genome shotgun (WGS) entry which is preliminary data.</text>
</comment>
<dbReference type="Proteomes" id="UP001143910">
    <property type="component" value="Unassembled WGS sequence"/>
</dbReference>
<proteinExistence type="predicted"/>
<dbReference type="EMBL" id="JANJQO010000028">
    <property type="protein sequence ID" value="KAJ2983463.1"/>
    <property type="molecule type" value="Genomic_DNA"/>
</dbReference>
<evidence type="ECO:0000313" key="1">
    <source>
        <dbReference type="EMBL" id="KAJ2983463.1"/>
    </source>
</evidence>
<reference evidence="1" key="1">
    <citation type="submission" date="2022-08" db="EMBL/GenBank/DDBJ databases">
        <title>Genome Sequence of Lecanicillium fungicola.</title>
        <authorList>
            <person name="Buettner E."/>
        </authorList>
    </citation>
    <scope>NUCLEOTIDE SEQUENCE</scope>
    <source>
        <strain evidence="1">Babe33</strain>
    </source>
</reference>
<protein>
    <submittedName>
        <fullName evidence="1">Uncharacterized protein</fullName>
    </submittedName>
</protein>